<protein>
    <submittedName>
        <fullName evidence="1">Uncharacterized protein</fullName>
    </submittedName>
</protein>
<reference evidence="1 2" key="1">
    <citation type="submission" date="2016-08" db="EMBL/GenBank/DDBJ databases">
        <authorList>
            <consortium name="Lentinula edodes genome sequencing consortium"/>
            <person name="Sakamoto Y."/>
            <person name="Nakade K."/>
            <person name="Sato S."/>
            <person name="Yoshida Y."/>
            <person name="Miyazaki K."/>
            <person name="Natsume S."/>
            <person name="Konno N."/>
        </authorList>
    </citation>
    <scope>NUCLEOTIDE SEQUENCE [LARGE SCALE GENOMIC DNA]</scope>
    <source>
        <strain evidence="1 2">NBRC 111202</strain>
    </source>
</reference>
<comment type="caution">
    <text evidence="1">The sequence shown here is derived from an EMBL/GenBank/DDBJ whole genome shotgun (WGS) entry which is preliminary data.</text>
</comment>
<organism evidence="1 2">
    <name type="scientific">Lentinula edodes</name>
    <name type="common">Shiitake mushroom</name>
    <name type="synonym">Lentinus edodes</name>
    <dbReference type="NCBI Taxonomy" id="5353"/>
    <lineage>
        <taxon>Eukaryota</taxon>
        <taxon>Fungi</taxon>
        <taxon>Dikarya</taxon>
        <taxon>Basidiomycota</taxon>
        <taxon>Agaricomycotina</taxon>
        <taxon>Agaricomycetes</taxon>
        <taxon>Agaricomycetidae</taxon>
        <taxon>Agaricales</taxon>
        <taxon>Marasmiineae</taxon>
        <taxon>Omphalotaceae</taxon>
        <taxon>Lentinula</taxon>
    </lineage>
</organism>
<evidence type="ECO:0000313" key="1">
    <source>
        <dbReference type="EMBL" id="GAW09943.1"/>
    </source>
</evidence>
<accession>A0A1Q3ERY3</accession>
<gene>
    <name evidence="1" type="ORF">LENED_012161</name>
</gene>
<dbReference type="Proteomes" id="UP000188533">
    <property type="component" value="Unassembled WGS sequence"/>
</dbReference>
<evidence type="ECO:0000313" key="2">
    <source>
        <dbReference type="Proteomes" id="UP000188533"/>
    </source>
</evidence>
<reference evidence="1 2" key="2">
    <citation type="submission" date="2017-02" db="EMBL/GenBank/DDBJ databases">
        <title>A genome survey and senescence transcriptome analysis in Lentinula edodes.</title>
        <authorList>
            <person name="Sakamoto Y."/>
            <person name="Nakade K."/>
            <person name="Sato S."/>
            <person name="Yoshida Y."/>
            <person name="Miyazaki K."/>
            <person name="Natsume S."/>
            <person name="Konno N."/>
        </authorList>
    </citation>
    <scope>NUCLEOTIDE SEQUENCE [LARGE SCALE GENOMIC DNA]</scope>
    <source>
        <strain evidence="1 2">NBRC 111202</strain>
    </source>
</reference>
<dbReference type="AlphaFoldDB" id="A0A1Q3ERY3"/>
<dbReference type="EMBL" id="BDGU01001454">
    <property type="protein sequence ID" value="GAW09943.1"/>
    <property type="molecule type" value="Genomic_DNA"/>
</dbReference>
<sequence length="121" mass="14107">MTLQRLSKPTRLLQQCVNFYLVPSSYHRDFCCGESLLKLNSPDQGCGEDNFTKHPKYPVGNEQQLRNKVSPWRSIKNNLRSAVPPIQRDMDTIWTCIHDSLIFPPSRVYWYVNLLLAVVNR</sequence>
<keyword evidence="2" id="KW-1185">Reference proteome</keyword>
<proteinExistence type="predicted"/>
<name>A0A1Q3ERY3_LENED</name>